<dbReference type="AlphaFoldDB" id="A0A930Y5C9"/>
<dbReference type="EMBL" id="JADION010000036">
    <property type="protein sequence ID" value="MBF4102890.1"/>
    <property type="molecule type" value="Genomic_DNA"/>
</dbReference>
<proteinExistence type="predicted"/>
<accession>A0A930Y5C9</accession>
<name>A0A930Y5C9_9PAST</name>
<sequence>MSLQQLIHYQDYKKPLMGVVVMILYKGNAVGNYFDGKAGADTMIGGR</sequence>
<comment type="caution">
    <text evidence="1">The sequence shown here is derived from an EMBL/GenBank/DDBJ whole genome shotgun (WGS) entry which is preliminary data.</text>
</comment>
<organism evidence="1">
    <name type="scientific">Gallibacterium anatis</name>
    <dbReference type="NCBI Taxonomy" id="750"/>
    <lineage>
        <taxon>Bacteria</taxon>
        <taxon>Pseudomonadati</taxon>
        <taxon>Pseudomonadota</taxon>
        <taxon>Gammaproteobacteria</taxon>
        <taxon>Pasteurellales</taxon>
        <taxon>Pasteurellaceae</taxon>
        <taxon>Gallibacterium</taxon>
    </lineage>
</organism>
<gene>
    <name evidence="1" type="ORF">INT80_11390</name>
</gene>
<reference evidence="1" key="1">
    <citation type="submission" date="2020-11" db="EMBL/GenBank/DDBJ databases">
        <title>Gallibacterium anatis 1637, full genome, WGS.</title>
        <authorList>
            <person name="Laishevtcev A.I."/>
            <person name="Yakimova E.A."/>
            <person name="Petkovich D."/>
            <person name="Stepanova T.V."/>
            <person name="Kalendr R.S."/>
            <person name="Rubalsky E.O."/>
            <person name="Zulkarneev E.R."/>
            <person name="Aleshkin A.V."/>
        </authorList>
    </citation>
    <scope>NUCLEOTIDE SEQUENCE</scope>
    <source>
        <strain evidence="1">1637</strain>
    </source>
</reference>
<protein>
    <submittedName>
        <fullName evidence="1">Uncharacterized protein</fullName>
    </submittedName>
</protein>
<evidence type="ECO:0000313" key="1">
    <source>
        <dbReference type="EMBL" id="MBF4102890.1"/>
    </source>
</evidence>